<feature type="non-terminal residue" evidence="1">
    <location>
        <position position="83"/>
    </location>
</feature>
<sequence length="83" mass="9561">MVLELEQLDKLRTTLVNQLRQRFALEYPEAAAQTWQTNDHGMTPIIEWLIGKNHHGRRVNHYNNSVANSLGIDISEYSLACII</sequence>
<dbReference type="EMBL" id="AESD01000358">
    <property type="protein sequence ID" value="EHJ12912.1"/>
    <property type="molecule type" value="Genomic_DNA"/>
</dbReference>
<evidence type="ECO:0000313" key="1">
    <source>
        <dbReference type="EMBL" id="EHJ12912.1"/>
    </source>
</evidence>
<gene>
    <name evidence="1" type="ORF">CWATWH0003_2402t1</name>
</gene>
<evidence type="ECO:0000313" key="2">
    <source>
        <dbReference type="Proteomes" id="UP000003477"/>
    </source>
</evidence>
<accession>G5J4I0</accession>
<proteinExistence type="predicted"/>
<reference evidence="1 2" key="1">
    <citation type="journal article" date="2011" name="Front. Microbiol.">
        <title>Two Strains of Crocosphaera watsonii with Highly Conserved Genomes are Distinguished by Strain-Specific Features.</title>
        <authorList>
            <person name="Bench S.R."/>
            <person name="Ilikchyan I.N."/>
            <person name="Tripp H.J."/>
            <person name="Zehr J.P."/>
        </authorList>
    </citation>
    <scope>NUCLEOTIDE SEQUENCE [LARGE SCALE GENOMIC DNA]</scope>
    <source>
        <strain evidence="1 2">WH 0003</strain>
    </source>
</reference>
<organism evidence="1 2">
    <name type="scientific">Crocosphaera watsonii WH 0003</name>
    <dbReference type="NCBI Taxonomy" id="423471"/>
    <lineage>
        <taxon>Bacteria</taxon>
        <taxon>Bacillati</taxon>
        <taxon>Cyanobacteriota</taxon>
        <taxon>Cyanophyceae</taxon>
        <taxon>Oscillatoriophycideae</taxon>
        <taxon>Chroococcales</taxon>
        <taxon>Aphanothecaceae</taxon>
        <taxon>Crocosphaera</taxon>
    </lineage>
</organism>
<name>G5J4I0_CROWT</name>
<dbReference type="Proteomes" id="UP000003477">
    <property type="component" value="Unassembled WGS sequence"/>
</dbReference>
<dbReference type="AlphaFoldDB" id="G5J4I0"/>
<protein>
    <submittedName>
        <fullName evidence="1">Uncharacterized protein</fullName>
    </submittedName>
</protein>
<comment type="caution">
    <text evidence="1">The sequence shown here is derived from an EMBL/GenBank/DDBJ whole genome shotgun (WGS) entry which is preliminary data.</text>
</comment>